<evidence type="ECO:0000313" key="2">
    <source>
        <dbReference type="WBParaSite" id="PSAMB.scaffold2302size24043.g17192.t1"/>
    </source>
</evidence>
<dbReference type="WBParaSite" id="PSAMB.scaffold2302size24043.g17192.t1">
    <property type="protein sequence ID" value="PSAMB.scaffold2302size24043.g17192.t1"/>
    <property type="gene ID" value="PSAMB.scaffold2302size24043.g17192"/>
</dbReference>
<reference evidence="2" key="1">
    <citation type="submission" date="2022-11" db="UniProtKB">
        <authorList>
            <consortium name="WormBaseParasite"/>
        </authorList>
    </citation>
    <scope>IDENTIFICATION</scope>
</reference>
<organism evidence="1 2">
    <name type="scientific">Plectus sambesii</name>
    <dbReference type="NCBI Taxonomy" id="2011161"/>
    <lineage>
        <taxon>Eukaryota</taxon>
        <taxon>Metazoa</taxon>
        <taxon>Ecdysozoa</taxon>
        <taxon>Nematoda</taxon>
        <taxon>Chromadorea</taxon>
        <taxon>Plectida</taxon>
        <taxon>Plectina</taxon>
        <taxon>Plectoidea</taxon>
        <taxon>Plectidae</taxon>
        <taxon>Plectus</taxon>
    </lineage>
</organism>
<accession>A0A914VQI3</accession>
<proteinExistence type="predicted"/>
<name>A0A914VQI3_9BILA</name>
<dbReference type="Proteomes" id="UP000887566">
    <property type="component" value="Unplaced"/>
</dbReference>
<dbReference type="AlphaFoldDB" id="A0A914VQI3"/>
<protein>
    <submittedName>
        <fullName evidence="2">ATPase expression protein 2, mitochondrial</fullName>
    </submittedName>
</protein>
<keyword evidence="1" id="KW-1185">Reference proteome</keyword>
<evidence type="ECO:0000313" key="1">
    <source>
        <dbReference type="Proteomes" id="UP000887566"/>
    </source>
</evidence>
<sequence>MIRRNFATQSFVIRRILFNPTATTSERPWFTTIRRQLLSTATDNCNAGPQFTSTNHFRELDRTVQNRARSKFPSHWDLLKMQSKMFKFTADRWHVYLCAFSALGQIGQRAYFQHNDSTAVTRMVEAMAKCLDRFEPIDYFNFIRFLESRSFSYEDASSSNIQGPLCKWFIKYYSQLEPSAFFEILMAKACWLEQNRQLGTESEADVLKFLEHGTNLATQSAEISAALRMIHVIELYSIETEGNEKQYSALINSLLQSLAGKVLPSSQSDLFATLSFITGLHERPIKFRGIRPLRTSHVFQRYSTGDSRDDVDRASTVASPAAGWQWLRNSIELPFGSDDLSHLRQLAAFAAVEAYRSGTVDFSADDIERFLYKASEPFLMNPAVLFEPIPSDIPTMTRIDTLKILLMSLYAALDCDPDQLGVRLRASSIRFDYFYWERFDNMLRTQIPNLKPEQRPLVLDSIIKSLSHLNPGRLPTQKKLHKVVYQKDKMVVAKPIITPERRKFMELLKIGSA</sequence>